<comment type="caution">
    <text evidence="2">The sequence shown here is derived from an EMBL/GenBank/DDBJ whole genome shotgun (WGS) entry which is preliminary data.</text>
</comment>
<feature type="signal peptide" evidence="1">
    <location>
        <begin position="1"/>
        <end position="20"/>
    </location>
</feature>
<reference evidence="2 3" key="1">
    <citation type="submission" date="2011-02" db="EMBL/GenBank/DDBJ databases">
        <authorList>
            <person name="Nelson K.E."/>
            <person name="Sutton G."/>
            <person name="Torralba M."/>
            <person name="Durkin S."/>
            <person name="Harkins D."/>
            <person name="Montgomery R."/>
            <person name="Ziemer C."/>
            <person name="Klaassens E."/>
            <person name="Ocuiv P."/>
            <person name="Morrison M."/>
        </authorList>
    </citation>
    <scope>NUCLEOTIDE SEQUENCE [LARGE SCALE GENOMIC DNA]</scope>
    <source>
        <strain evidence="2 3">8</strain>
    </source>
</reference>
<gene>
    <name evidence="2" type="ORF">CUS_4633</name>
</gene>
<keyword evidence="3" id="KW-1185">Reference proteome</keyword>
<evidence type="ECO:0000313" key="3">
    <source>
        <dbReference type="Proteomes" id="UP000004259"/>
    </source>
</evidence>
<dbReference type="PROSITE" id="PS51257">
    <property type="entry name" value="PROKAR_LIPOPROTEIN"/>
    <property type="match status" value="1"/>
</dbReference>
<sequence length="148" mass="16248">MRRRSAAVMSVITAVMMAGCGLRSLTPATQADFGKVLEDGGYGSLEDGYTTDSEDGSTAIVPTKNGWVAGFYVCADSEVAETEFYNECNAAELEDFEDGRNYTIAEKTIGESHFYYIVVDNTCLFMEGSTENEEEMKQFAKELGYDAQ</sequence>
<dbReference type="OrthoDB" id="1820924at2"/>
<protein>
    <submittedName>
        <fullName evidence="2">Putative lipoprotein</fullName>
    </submittedName>
</protein>
<evidence type="ECO:0000313" key="2">
    <source>
        <dbReference type="EMBL" id="EGC04034.1"/>
    </source>
</evidence>
<accession>E9S9L2</accession>
<dbReference type="EMBL" id="ADKM02000044">
    <property type="protein sequence ID" value="EGC04034.1"/>
    <property type="molecule type" value="Genomic_DNA"/>
</dbReference>
<keyword evidence="1" id="KW-0732">Signal</keyword>
<proteinExistence type="predicted"/>
<dbReference type="Proteomes" id="UP000004259">
    <property type="component" value="Unassembled WGS sequence"/>
</dbReference>
<name>E9S9L2_RUMAL</name>
<dbReference type="RefSeq" id="WP_002847660.1">
    <property type="nucleotide sequence ID" value="NZ_ADKM02000044.1"/>
</dbReference>
<dbReference type="AlphaFoldDB" id="E9S9L2"/>
<feature type="chain" id="PRO_5038474718" evidence="1">
    <location>
        <begin position="21"/>
        <end position="148"/>
    </location>
</feature>
<organism evidence="2 3">
    <name type="scientific">Ruminococcus albus 8</name>
    <dbReference type="NCBI Taxonomy" id="246199"/>
    <lineage>
        <taxon>Bacteria</taxon>
        <taxon>Bacillati</taxon>
        <taxon>Bacillota</taxon>
        <taxon>Clostridia</taxon>
        <taxon>Eubacteriales</taxon>
        <taxon>Oscillospiraceae</taxon>
        <taxon>Ruminococcus</taxon>
    </lineage>
</organism>
<evidence type="ECO:0000256" key="1">
    <source>
        <dbReference type="SAM" id="SignalP"/>
    </source>
</evidence>
<keyword evidence="2" id="KW-0449">Lipoprotein</keyword>
<dbReference type="STRING" id="246199.CUS_4633"/>